<name>A0AAV7WJZ7_PLEWA</name>
<evidence type="ECO:0000313" key="3">
    <source>
        <dbReference type="Proteomes" id="UP001066276"/>
    </source>
</evidence>
<sequence>MLAGGVVIRGLGKKGLRDISTAPGSRHCSQWRQVSALPEAAVPNLHSGRSACAPLHLCADFFGAPAQRHSSKVALPARHLQIGSTPSGGGVRYPQRSRPRPSPAASRNTGNNEDAVKFQ</sequence>
<dbReference type="AlphaFoldDB" id="A0AAV7WJZ7"/>
<dbReference type="EMBL" id="JANPWB010000001">
    <property type="protein sequence ID" value="KAJ1214369.1"/>
    <property type="molecule type" value="Genomic_DNA"/>
</dbReference>
<gene>
    <name evidence="2" type="ORF">NDU88_001988</name>
</gene>
<comment type="caution">
    <text evidence="2">The sequence shown here is derived from an EMBL/GenBank/DDBJ whole genome shotgun (WGS) entry which is preliminary data.</text>
</comment>
<proteinExistence type="predicted"/>
<keyword evidence="3" id="KW-1185">Reference proteome</keyword>
<evidence type="ECO:0000313" key="2">
    <source>
        <dbReference type="EMBL" id="KAJ1214369.1"/>
    </source>
</evidence>
<protein>
    <submittedName>
        <fullName evidence="2">Uncharacterized protein</fullName>
    </submittedName>
</protein>
<evidence type="ECO:0000256" key="1">
    <source>
        <dbReference type="SAM" id="MobiDB-lite"/>
    </source>
</evidence>
<reference evidence="2" key="1">
    <citation type="journal article" date="2022" name="bioRxiv">
        <title>Sequencing and chromosome-scale assembly of the giantPleurodeles waltlgenome.</title>
        <authorList>
            <person name="Brown T."/>
            <person name="Elewa A."/>
            <person name="Iarovenko S."/>
            <person name="Subramanian E."/>
            <person name="Araus A.J."/>
            <person name="Petzold A."/>
            <person name="Susuki M."/>
            <person name="Suzuki K.-i.T."/>
            <person name="Hayashi T."/>
            <person name="Toyoda A."/>
            <person name="Oliveira C."/>
            <person name="Osipova E."/>
            <person name="Leigh N.D."/>
            <person name="Simon A."/>
            <person name="Yun M.H."/>
        </authorList>
    </citation>
    <scope>NUCLEOTIDE SEQUENCE</scope>
    <source>
        <strain evidence="2">20211129_DDA</strain>
        <tissue evidence="2">Liver</tissue>
    </source>
</reference>
<organism evidence="2 3">
    <name type="scientific">Pleurodeles waltl</name>
    <name type="common">Iberian ribbed newt</name>
    <dbReference type="NCBI Taxonomy" id="8319"/>
    <lineage>
        <taxon>Eukaryota</taxon>
        <taxon>Metazoa</taxon>
        <taxon>Chordata</taxon>
        <taxon>Craniata</taxon>
        <taxon>Vertebrata</taxon>
        <taxon>Euteleostomi</taxon>
        <taxon>Amphibia</taxon>
        <taxon>Batrachia</taxon>
        <taxon>Caudata</taxon>
        <taxon>Salamandroidea</taxon>
        <taxon>Salamandridae</taxon>
        <taxon>Pleurodelinae</taxon>
        <taxon>Pleurodeles</taxon>
    </lineage>
</organism>
<dbReference type="Proteomes" id="UP001066276">
    <property type="component" value="Chromosome 1_1"/>
</dbReference>
<accession>A0AAV7WJZ7</accession>
<feature type="region of interest" description="Disordered" evidence="1">
    <location>
        <begin position="79"/>
        <end position="119"/>
    </location>
</feature>